<evidence type="ECO:0000313" key="2">
    <source>
        <dbReference type="EMBL" id="CBX95180.1"/>
    </source>
</evidence>
<protein>
    <submittedName>
        <fullName evidence="2">Predicted protein</fullName>
    </submittedName>
</protein>
<dbReference type="InParanoid" id="E4ZUV1"/>
<dbReference type="AlphaFoldDB" id="E4ZUV1"/>
<keyword evidence="3" id="KW-1185">Reference proteome</keyword>
<feature type="region of interest" description="Disordered" evidence="1">
    <location>
        <begin position="1"/>
        <end position="27"/>
    </location>
</feature>
<evidence type="ECO:0000256" key="1">
    <source>
        <dbReference type="SAM" id="MobiDB-lite"/>
    </source>
</evidence>
<dbReference type="VEuPathDB" id="FungiDB:LEMA_P115950.1"/>
<dbReference type="Proteomes" id="UP000002668">
    <property type="component" value="Genome"/>
</dbReference>
<organism evidence="3">
    <name type="scientific">Leptosphaeria maculans (strain JN3 / isolate v23.1.3 / race Av1-4-5-6-7-8)</name>
    <name type="common">Blackleg fungus</name>
    <name type="synonym">Phoma lingam</name>
    <dbReference type="NCBI Taxonomy" id="985895"/>
    <lineage>
        <taxon>Eukaryota</taxon>
        <taxon>Fungi</taxon>
        <taxon>Dikarya</taxon>
        <taxon>Ascomycota</taxon>
        <taxon>Pezizomycotina</taxon>
        <taxon>Dothideomycetes</taxon>
        <taxon>Pleosporomycetidae</taxon>
        <taxon>Pleosporales</taxon>
        <taxon>Pleosporineae</taxon>
        <taxon>Leptosphaeriaceae</taxon>
        <taxon>Plenodomus</taxon>
        <taxon>Plenodomus lingam/Leptosphaeria maculans species complex</taxon>
    </lineage>
</organism>
<proteinExistence type="predicted"/>
<evidence type="ECO:0000313" key="3">
    <source>
        <dbReference type="Proteomes" id="UP000002668"/>
    </source>
</evidence>
<gene>
    <name evidence="2" type="ORF">LEMA_P115950.1</name>
</gene>
<reference evidence="3" key="1">
    <citation type="journal article" date="2011" name="Nat. Commun.">
        <title>Effector diversification within compartments of the Leptosphaeria maculans genome affected by Repeat-Induced Point mutations.</title>
        <authorList>
            <person name="Rouxel T."/>
            <person name="Grandaubert J."/>
            <person name="Hane J.K."/>
            <person name="Hoede C."/>
            <person name="van de Wouw A.P."/>
            <person name="Couloux A."/>
            <person name="Dominguez V."/>
            <person name="Anthouard V."/>
            <person name="Bally P."/>
            <person name="Bourras S."/>
            <person name="Cozijnsen A.J."/>
            <person name="Ciuffetti L.M."/>
            <person name="Degrave A."/>
            <person name="Dilmaghani A."/>
            <person name="Duret L."/>
            <person name="Fudal I."/>
            <person name="Goodwin S.B."/>
            <person name="Gout L."/>
            <person name="Glaser N."/>
            <person name="Linglin J."/>
            <person name="Kema G.H.J."/>
            <person name="Lapalu N."/>
            <person name="Lawrence C.B."/>
            <person name="May K."/>
            <person name="Meyer M."/>
            <person name="Ollivier B."/>
            <person name="Poulain J."/>
            <person name="Schoch C.L."/>
            <person name="Simon A."/>
            <person name="Spatafora J.W."/>
            <person name="Stachowiak A."/>
            <person name="Turgeon B.G."/>
            <person name="Tyler B.M."/>
            <person name="Vincent D."/>
            <person name="Weissenbach J."/>
            <person name="Amselem J."/>
            <person name="Quesneville H."/>
            <person name="Oliver R.P."/>
            <person name="Wincker P."/>
            <person name="Balesdent M.-H."/>
            <person name="Howlett B.J."/>
        </authorList>
    </citation>
    <scope>NUCLEOTIDE SEQUENCE [LARGE SCALE GENOMIC DNA]</scope>
    <source>
        <strain evidence="3">JN3 / isolate v23.1.3 / race Av1-4-5-6-7-8</strain>
    </source>
</reference>
<dbReference type="HOGENOM" id="CLU_3242301_0_0_1"/>
<dbReference type="EMBL" id="FP929126">
    <property type="protein sequence ID" value="CBX95180.1"/>
    <property type="molecule type" value="Genomic_DNA"/>
</dbReference>
<name>E4ZUV1_LEPMJ</name>
<accession>E4ZUV1</accession>
<sequence length="43" mass="5054">MEPRPPCRAHRLNQENIRQSTREARTNQKKKLGYSFTVLGCTH</sequence>